<proteinExistence type="predicted"/>
<keyword evidence="1" id="KW-0812">Transmembrane</keyword>
<feature type="transmembrane region" description="Helical" evidence="1">
    <location>
        <begin position="40"/>
        <end position="65"/>
    </location>
</feature>
<dbReference type="AlphaFoldDB" id="A0A3P7RCZ6"/>
<keyword evidence="3" id="KW-1185">Reference proteome</keyword>
<evidence type="ECO:0000313" key="2">
    <source>
        <dbReference type="EMBL" id="VDN38669.1"/>
    </source>
</evidence>
<gene>
    <name evidence="2" type="ORF">DILT_LOCUS17663</name>
</gene>
<organism evidence="2 3">
    <name type="scientific">Dibothriocephalus latus</name>
    <name type="common">Fish tapeworm</name>
    <name type="synonym">Diphyllobothrium latum</name>
    <dbReference type="NCBI Taxonomy" id="60516"/>
    <lineage>
        <taxon>Eukaryota</taxon>
        <taxon>Metazoa</taxon>
        <taxon>Spiralia</taxon>
        <taxon>Lophotrochozoa</taxon>
        <taxon>Platyhelminthes</taxon>
        <taxon>Cestoda</taxon>
        <taxon>Eucestoda</taxon>
        <taxon>Diphyllobothriidea</taxon>
        <taxon>Diphyllobothriidae</taxon>
        <taxon>Dibothriocephalus</taxon>
    </lineage>
</organism>
<dbReference type="EMBL" id="UYRU01093663">
    <property type="protein sequence ID" value="VDN38669.1"/>
    <property type="molecule type" value="Genomic_DNA"/>
</dbReference>
<name>A0A3P7RCZ6_DIBLA</name>
<evidence type="ECO:0000313" key="3">
    <source>
        <dbReference type="Proteomes" id="UP000281553"/>
    </source>
</evidence>
<protein>
    <submittedName>
        <fullName evidence="2">Uncharacterized protein</fullName>
    </submittedName>
</protein>
<reference evidence="2 3" key="1">
    <citation type="submission" date="2018-11" db="EMBL/GenBank/DDBJ databases">
        <authorList>
            <consortium name="Pathogen Informatics"/>
        </authorList>
    </citation>
    <scope>NUCLEOTIDE SEQUENCE [LARGE SCALE GENOMIC DNA]</scope>
</reference>
<dbReference type="Proteomes" id="UP000281553">
    <property type="component" value="Unassembled WGS sequence"/>
</dbReference>
<keyword evidence="1" id="KW-1133">Transmembrane helix</keyword>
<keyword evidence="1" id="KW-0472">Membrane</keyword>
<accession>A0A3P7RCZ6</accession>
<sequence length="76" mass="8432">MGTPGLPGARTGRRLDHLGRRLCPHVHSCAVGEKPEAGLFILFASFLSFFNLVASSVSSFVQFYLESWYNRASLTR</sequence>
<evidence type="ECO:0000256" key="1">
    <source>
        <dbReference type="SAM" id="Phobius"/>
    </source>
</evidence>